<evidence type="ECO:0008006" key="4">
    <source>
        <dbReference type="Google" id="ProtNLM"/>
    </source>
</evidence>
<reference evidence="2" key="1">
    <citation type="journal article" name="DNA Res.">
        <title>The physiological potential of anammox bacteria as revealed by their core genome structure.</title>
        <authorList>
            <person name="Okubo T."/>
            <person name="Toyoda A."/>
            <person name="Fukuhara K."/>
            <person name="Uchiyama I."/>
            <person name="Harigaya Y."/>
            <person name="Kuroiwa M."/>
            <person name="Suzuki T."/>
            <person name="Murakami Y."/>
            <person name="Suwa Y."/>
            <person name="Takami H."/>
        </authorList>
    </citation>
    <scope>NUCLEOTIDE SEQUENCE</scope>
    <source>
        <strain evidence="2">317325-3</strain>
    </source>
</reference>
<feature type="region of interest" description="Disordered" evidence="1">
    <location>
        <begin position="15"/>
        <end position="34"/>
    </location>
</feature>
<dbReference type="Proteomes" id="UP000662914">
    <property type="component" value="Chromosome"/>
</dbReference>
<dbReference type="EMBL" id="AP021857">
    <property type="protein sequence ID" value="BBO21287.1"/>
    <property type="molecule type" value="Genomic_DNA"/>
</dbReference>
<dbReference type="KEGG" id="ddz:DSYM_19860"/>
<evidence type="ECO:0000313" key="3">
    <source>
        <dbReference type="Proteomes" id="UP000662914"/>
    </source>
</evidence>
<dbReference type="AlphaFoldDB" id="A0A809RY58"/>
<gene>
    <name evidence="2" type="ORF">DSYM_19860</name>
</gene>
<accession>A0A809RY58</accession>
<organism evidence="2 3">
    <name type="scientific">Candidatus Desulfobacillus denitrificans</name>
    <dbReference type="NCBI Taxonomy" id="2608985"/>
    <lineage>
        <taxon>Bacteria</taxon>
        <taxon>Pseudomonadati</taxon>
        <taxon>Pseudomonadota</taxon>
        <taxon>Betaproteobacteria</taxon>
        <taxon>Candidatus Desulfobacillus</taxon>
    </lineage>
</organism>
<sequence>MRKMPHPLLRKLLTGARRKRRSSDPGHFYSPIPDPEEIRRDEARIFGAPPRQLPGIDMLEAEQMQLLESFAGYYESMPFRAEKTAGLRYHFDNPAYSYSDAILLHCMIRHVRPRRFIEVGSGYSSCVTLDTSELFFGAEIETTFIEPYPALLESLLKEGDRARIRIVPSRLQDVPLATFEALESNDILFIDSTHVGKTGSDVNHLFFEILPRLASGVHVHVHDIFYPFEYPKEWVYKGRAWNEAYMTRAFLQYNAAFRIVLMNTFMQRFHADFFREKMPLCLRNPGGSLWLRRE</sequence>
<dbReference type="Gene3D" id="3.40.50.150">
    <property type="entry name" value="Vaccinia Virus protein VP39"/>
    <property type="match status" value="1"/>
</dbReference>
<name>A0A809RY58_9PROT</name>
<evidence type="ECO:0000313" key="2">
    <source>
        <dbReference type="EMBL" id="BBO21287.1"/>
    </source>
</evidence>
<dbReference type="InterPro" id="IPR029063">
    <property type="entry name" value="SAM-dependent_MTases_sf"/>
</dbReference>
<dbReference type="Pfam" id="PF13578">
    <property type="entry name" value="Methyltransf_24"/>
    <property type="match status" value="1"/>
</dbReference>
<evidence type="ECO:0000256" key="1">
    <source>
        <dbReference type="SAM" id="MobiDB-lite"/>
    </source>
</evidence>
<proteinExistence type="predicted"/>
<dbReference type="SUPFAM" id="SSF53335">
    <property type="entry name" value="S-adenosyl-L-methionine-dependent methyltransferases"/>
    <property type="match status" value="1"/>
</dbReference>
<protein>
    <recommendedName>
        <fullName evidence="4">Class I SAM-dependent methyltransferase</fullName>
    </recommendedName>
</protein>